<feature type="transmembrane region" description="Helical" evidence="2">
    <location>
        <begin position="97"/>
        <end position="119"/>
    </location>
</feature>
<evidence type="ECO:0000259" key="3">
    <source>
        <dbReference type="Pfam" id="PF10241"/>
    </source>
</evidence>
<dbReference type="GO" id="GO:0099078">
    <property type="term" value="C:BORC complex"/>
    <property type="evidence" value="ECO:0007669"/>
    <property type="project" value="TreeGrafter"/>
</dbReference>
<dbReference type="InterPro" id="IPR019371">
    <property type="entry name" value="KxDL_dom"/>
</dbReference>
<keyword evidence="2" id="KW-0812">Transmembrane</keyword>
<name>A0A2P2IR49_RHIMU</name>
<evidence type="ECO:0000256" key="2">
    <source>
        <dbReference type="SAM" id="Phobius"/>
    </source>
</evidence>
<accession>A0A2P2IR49</accession>
<feature type="domain" description="KxDL" evidence="3">
    <location>
        <begin position="21"/>
        <end position="91"/>
    </location>
</feature>
<reference evidence="4" key="1">
    <citation type="submission" date="2018-02" db="EMBL/GenBank/DDBJ databases">
        <title>Rhizophora mucronata_Transcriptome.</title>
        <authorList>
            <person name="Meera S.P."/>
            <person name="Sreeshan A."/>
            <person name="Augustine A."/>
        </authorList>
    </citation>
    <scope>NUCLEOTIDE SEQUENCE</scope>
    <source>
        <tissue evidence="4">Leaf</tissue>
    </source>
</reference>
<dbReference type="PANTHER" id="PTHR13511">
    <property type="entry name" value="KXDL MOTIF-CONTAINING PROTEIN 1"/>
    <property type="match status" value="1"/>
</dbReference>
<sequence>MEEQMEKVSIREASQEVSRDFQTLINHDDLNSLKQLQHLTLGRLQDSNAVLSHFNEYSENCFAEVSPDFTRNTRLLKSMKSDLDYIFQKLRCVSVIIFRYAFAIIGAALLCWCLFWMVISLRKVML</sequence>
<evidence type="ECO:0000313" key="4">
    <source>
        <dbReference type="EMBL" id="MBW83695.1"/>
    </source>
</evidence>
<dbReference type="EMBL" id="GGEC01003212">
    <property type="protein sequence ID" value="MBW83695.1"/>
    <property type="molecule type" value="Transcribed_RNA"/>
</dbReference>
<keyword evidence="2" id="KW-0472">Membrane</keyword>
<dbReference type="Pfam" id="PF10241">
    <property type="entry name" value="KxDL"/>
    <property type="match status" value="1"/>
</dbReference>
<organism evidence="4">
    <name type="scientific">Rhizophora mucronata</name>
    <name type="common">Asiatic mangrove</name>
    <dbReference type="NCBI Taxonomy" id="61149"/>
    <lineage>
        <taxon>Eukaryota</taxon>
        <taxon>Viridiplantae</taxon>
        <taxon>Streptophyta</taxon>
        <taxon>Embryophyta</taxon>
        <taxon>Tracheophyta</taxon>
        <taxon>Spermatophyta</taxon>
        <taxon>Magnoliopsida</taxon>
        <taxon>eudicotyledons</taxon>
        <taxon>Gunneridae</taxon>
        <taxon>Pentapetalae</taxon>
        <taxon>rosids</taxon>
        <taxon>fabids</taxon>
        <taxon>Malpighiales</taxon>
        <taxon>Rhizophoraceae</taxon>
        <taxon>Rhizophora</taxon>
    </lineage>
</organism>
<protein>
    <recommendedName>
        <fullName evidence="3">KxDL domain-containing protein</fullName>
    </recommendedName>
</protein>
<evidence type="ECO:0000256" key="1">
    <source>
        <dbReference type="ARBA" id="ARBA00005913"/>
    </source>
</evidence>
<dbReference type="PANTHER" id="PTHR13511:SF0">
    <property type="entry name" value="KXDL MOTIF-CONTAINING PROTEIN 1"/>
    <property type="match status" value="1"/>
</dbReference>
<dbReference type="AlphaFoldDB" id="A0A2P2IR49"/>
<comment type="similarity">
    <text evidence="1">Belongs to the KXD1 family.</text>
</comment>
<keyword evidence="2" id="KW-1133">Transmembrane helix</keyword>
<dbReference type="InterPro" id="IPR039843">
    <property type="entry name" value="KXD1-like"/>
</dbReference>
<proteinExistence type="inferred from homology"/>
<dbReference type="GO" id="GO:0032418">
    <property type="term" value="P:lysosome localization"/>
    <property type="evidence" value="ECO:0007669"/>
    <property type="project" value="TreeGrafter"/>
</dbReference>